<dbReference type="OrthoDB" id="10341767at2759"/>
<reference evidence="1 2" key="1">
    <citation type="submission" date="2016-02" db="EMBL/GenBank/DDBJ databases">
        <title>Genome analysis of coral dinoflagellate symbionts highlights evolutionary adaptations to a symbiotic lifestyle.</title>
        <authorList>
            <person name="Aranda M."/>
            <person name="Li Y."/>
            <person name="Liew Y.J."/>
            <person name="Baumgarten S."/>
            <person name="Simakov O."/>
            <person name="Wilson M."/>
            <person name="Piel J."/>
            <person name="Ashoor H."/>
            <person name="Bougouffa S."/>
            <person name="Bajic V.B."/>
            <person name="Ryu T."/>
            <person name="Ravasi T."/>
            <person name="Bayer T."/>
            <person name="Micklem G."/>
            <person name="Kim H."/>
            <person name="Bhak J."/>
            <person name="Lajeunesse T.C."/>
            <person name="Voolstra C.R."/>
        </authorList>
    </citation>
    <scope>NUCLEOTIDE SEQUENCE [LARGE SCALE GENOMIC DNA]</scope>
    <source>
        <strain evidence="1 2">CCMP2467</strain>
    </source>
</reference>
<name>A0A1Q9DZ18_SYMMI</name>
<evidence type="ECO:0000313" key="2">
    <source>
        <dbReference type="Proteomes" id="UP000186817"/>
    </source>
</evidence>
<evidence type="ECO:0000313" key="1">
    <source>
        <dbReference type="EMBL" id="OLQ00421.1"/>
    </source>
</evidence>
<comment type="caution">
    <text evidence="1">The sequence shown here is derived from an EMBL/GenBank/DDBJ whole genome shotgun (WGS) entry which is preliminary data.</text>
</comment>
<accession>A0A1Q9DZ18</accession>
<dbReference type="AlphaFoldDB" id="A0A1Q9DZ18"/>
<organism evidence="1 2">
    <name type="scientific">Symbiodinium microadriaticum</name>
    <name type="common">Dinoflagellate</name>
    <name type="synonym">Zooxanthella microadriatica</name>
    <dbReference type="NCBI Taxonomy" id="2951"/>
    <lineage>
        <taxon>Eukaryota</taxon>
        <taxon>Sar</taxon>
        <taxon>Alveolata</taxon>
        <taxon>Dinophyceae</taxon>
        <taxon>Suessiales</taxon>
        <taxon>Symbiodiniaceae</taxon>
        <taxon>Symbiodinium</taxon>
    </lineage>
</organism>
<protein>
    <submittedName>
        <fullName evidence="1">Uncharacterized protein</fullName>
    </submittedName>
</protein>
<keyword evidence="2" id="KW-1185">Reference proteome</keyword>
<gene>
    <name evidence="1" type="ORF">AK812_SmicGene16918</name>
</gene>
<dbReference type="Proteomes" id="UP000186817">
    <property type="component" value="Unassembled WGS sequence"/>
</dbReference>
<dbReference type="EMBL" id="LSRX01000328">
    <property type="protein sequence ID" value="OLQ00421.1"/>
    <property type="molecule type" value="Genomic_DNA"/>
</dbReference>
<proteinExistence type="predicted"/>
<sequence>MDEASWLYPANQAVNPTDDIAKGSSQGIGKGISGPFAIYDVMACARDQDTYYQYKVGESPWIPGSLLNDVVNSGFPFKNLFSCDVPSRCDGGCDGYTHYDILYWTAPERTPYTYDTLEHYYYPDDAADDDGGLDR</sequence>